<comment type="caution">
    <text evidence="6">The sequence shown here is derived from an EMBL/GenBank/DDBJ whole genome shotgun (WGS) entry which is preliminary data.</text>
</comment>
<keyword evidence="4" id="KW-0804">Transcription</keyword>
<dbReference type="InterPro" id="IPR050176">
    <property type="entry name" value="LTTR"/>
</dbReference>
<comment type="similarity">
    <text evidence="1">Belongs to the LysR transcriptional regulatory family.</text>
</comment>
<keyword evidence="3" id="KW-0238">DNA-binding</keyword>
<dbReference type="InterPro" id="IPR036390">
    <property type="entry name" value="WH_DNA-bd_sf"/>
</dbReference>
<keyword evidence="2" id="KW-0805">Transcription regulation</keyword>
<keyword evidence="7" id="KW-1185">Reference proteome</keyword>
<dbReference type="InterPro" id="IPR005119">
    <property type="entry name" value="LysR_subst-bd"/>
</dbReference>
<dbReference type="Pfam" id="PF03466">
    <property type="entry name" value="LysR_substrate"/>
    <property type="match status" value="1"/>
</dbReference>
<dbReference type="Gene3D" id="3.40.190.10">
    <property type="entry name" value="Periplasmic binding protein-like II"/>
    <property type="match status" value="2"/>
</dbReference>
<evidence type="ECO:0000313" key="7">
    <source>
        <dbReference type="Proteomes" id="UP001501676"/>
    </source>
</evidence>
<dbReference type="PRINTS" id="PR00039">
    <property type="entry name" value="HTHLYSR"/>
</dbReference>
<feature type="domain" description="HTH lysR-type" evidence="5">
    <location>
        <begin position="4"/>
        <end position="61"/>
    </location>
</feature>
<gene>
    <name evidence="6" type="ORF">GCM10020369_51090</name>
</gene>
<proteinExistence type="inferred from homology"/>
<dbReference type="InterPro" id="IPR000847">
    <property type="entry name" value="LysR_HTH_N"/>
</dbReference>
<evidence type="ECO:0000256" key="3">
    <source>
        <dbReference type="ARBA" id="ARBA00023125"/>
    </source>
</evidence>
<dbReference type="Proteomes" id="UP001501676">
    <property type="component" value="Unassembled WGS sequence"/>
</dbReference>
<organism evidence="6 7">
    <name type="scientific">Cryptosporangium minutisporangium</name>
    <dbReference type="NCBI Taxonomy" id="113569"/>
    <lineage>
        <taxon>Bacteria</taxon>
        <taxon>Bacillati</taxon>
        <taxon>Actinomycetota</taxon>
        <taxon>Actinomycetes</taxon>
        <taxon>Cryptosporangiales</taxon>
        <taxon>Cryptosporangiaceae</taxon>
        <taxon>Cryptosporangium</taxon>
    </lineage>
</organism>
<reference evidence="7" key="1">
    <citation type="journal article" date="2019" name="Int. J. Syst. Evol. Microbiol.">
        <title>The Global Catalogue of Microorganisms (GCM) 10K type strain sequencing project: providing services to taxonomists for standard genome sequencing and annotation.</title>
        <authorList>
            <consortium name="The Broad Institute Genomics Platform"/>
            <consortium name="The Broad Institute Genome Sequencing Center for Infectious Disease"/>
            <person name="Wu L."/>
            <person name="Ma J."/>
        </authorList>
    </citation>
    <scope>NUCLEOTIDE SEQUENCE [LARGE SCALE GENOMIC DNA]</scope>
    <source>
        <strain evidence="7">JCM 9458</strain>
    </source>
</reference>
<protein>
    <submittedName>
        <fullName evidence="6">LysR substrate-binding domain-containing protein</fullName>
    </submittedName>
</protein>
<dbReference type="Gene3D" id="1.10.10.10">
    <property type="entry name" value="Winged helix-like DNA-binding domain superfamily/Winged helix DNA-binding domain"/>
    <property type="match status" value="1"/>
</dbReference>
<dbReference type="PANTHER" id="PTHR30579">
    <property type="entry name" value="TRANSCRIPTIONAL REGULATOR"/>
    <property type="match status" value="1"/>
</dbReference>
<sequence>MIMFDPVQLRSFLAVARARSFTRAAAELGVQQSTVSQHIRKLEQATGRPLFLRDTHTVLLTADGEAMLGFARALSEIHEQAAGYFAGSELRGRLRFGVSQDLALTQLPRILRHFRRTHPLVDLELTVELSGTLHARLQAGELDLVFAKRLAGQVDGQLVYREKLAWLGVPDLRLDPAGPVPLIIYPPPSITRSRALEVLAEQRRSWRAVCTSASLNGLAAAALGGLGVVPFVQRLGPAGLTEVPPQYRLPPLGDVEFVLLRTDRTVPESAEALAAAIRTAGARPDLAP</sequence>
<dbReference type="SUPFAM" id="SSF46785">
    <property type="entry name" value="Winged helix' DNA-binding domain"/>
    <property type="match status" value="1"/>
</dbReference>
<dbReference type="InterPro" id="IPR036388">
    <property type="entry name" value="WH-like_DNA-bd_sf"/>
</dbReference>
<evidence type="ECO:0000313" key="6">
    <source>
        <dbReference type="EMBL" id="GAA3391810.1"/>
    </source>
</evidence>
<dbReference type="SUPFAM" id="SSF53850">
    <property type="entry name" value="Periplasmic binding protein-like II"/>
    <property type="match status" value="1"/>
</dbReference>
<evidence type="ECO:0000256" key="2">
    <source>
        <dbReference type="ARBA" id="ARBA00023015"/>
    </source>
</evidence>
<accession>A0ABP6T2X4</accession>
<evidence type="ECO:0000259" key="5">
    <source>
        <dbReference type="PROSITE" id="PS50931"/>
    </source>
</evidence>
<dbReference type="PANTHER" id="PTHR30579:SF7">
    <property type="entry name" value="HTH-TYPE TRANSCRIPTIONAL REGULATOR LRHA-RELATED"/>
    <property type="match status" value="1"/>
</dbReference>
<dbReference type="Pfam" id="PF00126">
    <property type="entry name" value="HTH_1"/>
    <property type="match status" value="1"/>
</dbReference>
<name>A0ABP6T2X4_9ACTN</name>
<dbReference type="EMBL" id="BAAAYN010000035">
    <property type="protein sequence ID" value="GAA3391810.1"/>
    <property type="molecule type" value="Genomic_DNA"/>
</dbReference>
<dbReference type="PROSITE" id="PS50931">
    <property type="entry name" value="HTH_LYSR"/>
    <property type="match status" value="1"/>
</dbReference>
<evidence type="ECO:0000256" key="1">
    <source>
        <dbReference type="ARBA" id="ARBA00009437"/>
    </source>
</evidence>
<evidence type="ECO:0000256" key="4">
    <source>
        <dbReference type="ARBA" id="ARBA00023163"/>
    </source>
</evidence>